<comment type="caution">
    <text evidence="2">The sequence shown here is derived from an EMBL/GenBank/DDBJ whole genome shotgun (WGS) entry which is preliminary data.</text>
</comment>
<accession>A0AAD6JU72</accession>
<evidence type="ECO:0000313" key="2">
    <source>
        <dbReference type="EMBL" id="KAJ6410385.1"/>
    </source>
</evidence>
<sequence>MVKYSREPDNQTKSCKARGSDLRVHFK</sequence>
<gene>
    <name evidence="2" type="ORF">OIU84_007182</name>
</gene>
<keyword evidence="3" id="KW-1185">Reference proteome</keyword>
<reference evidence="2 3" key="1">
    <citation type="journal article" date="2023" name="Int. J. Mol. Sci.">
        <title>De Novo Assembly and Annotation of 11 Diverse Shrub Willow (Salix) Genomes Reveals Novel Gene Organization in Sex-Linked Regions.</title>
        <authorList>
            <person name="Hyden B."/>
            <person name="Feng K."/>
            <person name="Yates T.B."/>
            <person name="Jawdy S."/>
            <person name="Cereghino C."/>
            <person name="Smart L.B."/>
            <person name="Muchero W."/>
        </authorList>
    </citation>
    <scope>NUCLEOTIDE SEQUENCE [LARGE SCALE GENOMIC DNA]</scope>
    <source>
        <tissue evidence="2">Shoot tip</tissue>
    </source>
</reference>
<dbReference type="AlphaFoldDB" id="A0AAD6JU72"/>
<dbReference type="EMBL" id="JAPFFJ010000014">
    <property type="protein sequence ID" value="KAJ6410385.1"/>
    <property type="molecule type" value="Genomic_DNA"/>
</dbReference>
<feature type="region of interest" description="Disordered" evidence="1">
    <location>
        <begin position="1"/>
        <end position="27"/>
    </location>
</feature>
<organism evidence="2 3">
    <name type="scientific">Salix udensis</name>
    <dbReference type="NCBI Taxonomy" id="889485"/>
    <lineage>
        <taxon>Eukaryota</taxon>
        <taxon>Viridiplantae</taxon>
        <taxon>Streptophyta</taxon>
        <taxon>Embryophyta</taxon>
        <taxon>Tracheophyta</taxon>
        <taxon>Spermatophyta</taxon>
        <taxon>Magnoliopsida</taxon>
        <taxon>eudicotyledons</taxon>
        <taxon>Gunneridae</taxon>
        <taxon>Pentapetalae</taxon>
        <taxon>rosids</taxon>
        <taxon>fabids</taxon>
        <taxon>Malpighiales</taxon>
        <taxon>Salicaceae</taxon>
        <taxon>Saliceae</taxon>
        <taxon>Salix</taxon>
    </lineage>
</organism>
<feature type="compositionally biased region" description="Basic and acidic residues" evidence="1">
    <location>
        <begin position="18"/>
        <end position="27"/>
    </location>
</feature>
<protein>
    <submittedName>
        <fullName evidence="2">Uncharacterized protein</fullName>
    </submittedName>
</protein>
<dbReference type="InterPro" id="IPR036394">
    <property type="entry name" value="Ribosomal_uL22_sf"/>
</dbReference>
<feature type="compositionally biased region" description="Basic and acidic residues" evidence="1">
    <location>
        <begin position="1"/>
        <end position="10"/>
    </location>
</feature>
<dbReference type="GO" id="GO:0003735">
    <property type="term" value="F:structural constituent of ribosome"/>
    <property type="evidence" value="ECO:0007669"/>
    <property type="project" value="InterPro"/>
</dbReference>
<name>A0AAD6JU72_9ROSI</name>
<dbReference type="Gene3D" id="3.90.470.10">
    <property type="entry name" value="Ribosomal protein L22/L17"/>
    <property type="match status" value="1"/>
</dbReference>
<dbReference type="GO" id="GO:0006412">
    <property type="term" value="P:translation"/>
    <property type="evidence" value="ECO:0007669"/>
    <property type="project" value="InterPro"/>
</dbReference>
<dbReference type="Proteomes" id="UP001162972">
    <property type="component" value="Chromosome 15Z"/>
</dbReference>
<evidence type="ECO:0000256" key="1">
    <source>
        <dbReference type="SAM" id="MobiDB-lite"/>
    </source>
</evidence>
<evidence type="ECO:0000313" key="3">
    <source>
        <dbReference type="Proteomes" id="UP001162972"/>
    </source>
</evidence>
<dbReference type="GO" id="GO:0005840">
    <property type="term" value="C:ribosome"/>
    <property type="evidence" value="ECO:0007669"/>
    <property type="project" value="InterPro"/>
</dbReference>
<feature type="non-terminal residue" evidence="2">
    <location>
        <position position="1"/>
    </location>
</feature>
<proteinExistence type="predicted"/>